<evidence type="ECO:0000256" key="5">
    <source>
        <dbReference type="SAM" id="SignalP"/>
    </source>
</evidence>
<dbReference type="InterPro" id="IPR013818">
    <property type="entry name" value="Lipase"/>
</dbReference>
<accession>A0A6M2DXJ1</accession>
<sequence>MKIKRVEQLLVLPCLAVLATLALHCSAQEHNAQPCSQIPTYASDECPQEGVNFYLYTNRNPAVRQLLHITDSSVTSNVSESYFNASNPTKVIIHGYNSGMQLTPLVFMRYRYLRSGPVNVIAMDWEALSSGPCYIAAVTNTRPVGICVAQLVSRLREAGATNIHLIGFSLGAHVPNFAAIKLRPYKLPRITGLDPAMPLFAFSQPDGKLDATDAEFVDVFHTNALIQGKMERCGHADFYFNGGVAQPGCGVDVGCSHHRAAEYFAESIKGDHTSPVGFWSWPCPSFTHYVFGLCPRTQNGSRLAGEHCLRDTRGMFLAETRSKPPYAKGIIIDPEEERSISPRCWGLSCPNKSITTVPPVYRTSTLHVSHSSLNNDINPEITSTDSTRKTVRRRKTTIPTTTIDPYSLGVIEVEMIQ</sequence>
<evidence type="ECO:0000259" key="6">
    <source>
        <dbReference type="Pfam" id="PF00151"/>
    </source>
</evidence>
<dbReference type="GO" id="GO:0016298">
    <property type="term" value="F:lipase activity"/>
    <property type="evidence" value="ECO:0007669"/>
    <property type="project" value="InterPro"/>
</dbReference>
<proteinExistence type="inferred from homology"/>
<dbReference type="InterPro" id="IPR000734">
    <property type="entry name" value="TAG_lipase"/>
</dbReference>
<dbReference type="PRINTS" id="PR00821">
    <property type="entry name" value="TAGLIPASE"/>
</dbReference>
<dbReference type="GO" id="GO:0017171">
    <property type="term" value="F:serine hydrolase activity"/>
    <property type="evidence" value="ECO:0007669"/>
    <property type="project" value="TreeGrafter"/>
</dbReference>
<dbReference type="GO" id="GO:0016042">
    <property type="term" value="P:lipid catabolic process"/>
    <property type="evidence" value="ECO:0007669"/>
    <property type="project" value="TreeGrafter"/>
</dbReference>
<dbReference type="GO" id="GO:0005615">
    <property type="term" value="C:extracellular space"/>
    <property type="evidence" value="ECO:0007669"/>
    <property type="project" value="TreeGrafter"/>
</dbReference>
<evidence type="ECO:0000256" key="2">
    <source>
        <dbReference type="ARBA" id="ARBA00010701"/>
    </source>
</evidence>
<reference evidence="7" key="1">
    <citation type="submission" date="2020-03" db="EMBL/GenBank/DDBJ databases">
        <title>Transcriptomic Profiling of the Digestive Tract of the Rat Flea, Xenopsylla cheopis, Following Blood Feeding and Infection with Yersinia pestis.</title>
        <authorList>
            <person name="Bland D.M."/>
            <person name="Martens C.A."/>
            <person name="Virtaneva K."/>
            <person name="Kanakabandi K."/>
            <person name="Long D."/>
            <person name="Rosenke R."/>
            <person name="Saturday G.A."/>
            <person name="Hoyt F.H."/>
            <person name="Bruno D.P."/>
            <person name="Ribeiro J.M.C."/>
            <person name="Hinnebusch J."/>
        </authorList>
    </citation>
    <scope>NUCLEOTIDE SEQUENCE</scope>
</reference>
<dbReference type="AlphaFoldDB" id="A0A6M2DXJ1"/>
<protein>
    <submittedName>
        <fullName evidence="7">Putative pancreatic lipase-related protein 2 isoform x1</fullName>
    </submittedName>
</protein>
<dbReference type="InterPro" id="IPR029058">
    <property type="entry name" value="AB_hydrolase_fold"/>
</dbReference>
<dbReference type="CDD" id="cd00707">
    <property type="entry name" value="Pancreat_lipase_like"/>
    <property type="match status" value="1"/>
</dbReference>
<dbReference type="FunFam" id="3.40.50.1820:FF:000076">
    <property type="entry name" value="phospholipase A1"/>
    <property type="match status" value="1"/>
</dbReference>
<comment type="subcellular location">
    <subcellularLocation>
        <location evidence="1">Secreted</location>
    </subcellularLocation>
</comment>
<comment type="similarity">
    <text evidence="2 4">Belongs to the AB hydrolase superfamily. Lipase family.</text>
</comment>
<dbReference type="EMBL" id="GIIL01007057">
    <property type="protein sequence ID" value="NOV50783.1"/>
    <property type="molecule type" value="Transcribed_RNA"/>
</dbReference>
<feature type="signal peptide" evidence="5">
    <location>
        <begin position="1"/>
        <end position="27"/>
    </location>
</feature>
<dbReference type="PANTHER" id="PTHR11610">
    <property type="entry name" value="LIPASE"/>
    <property type="match status" value="1"/>
</dbReference>
<feature type="chain" id="PRO_5026810827" evidence="5">
    <location>
        <begin position="28"/>
        <end position="417"/>
    </location>
</feature>
<keyword evidence="3" id="KW-0964">Secreted</keyword>
<evidence type="ECO:0000256" key="4">
    <source>
        <dbReference type="RuleBase" id="RU004262"/>
    </source>
</evidence>
<dbReference type="Gene3D" id="3.40.50.1820">
    <property type="entry name" value="alpha/beta hydrolase"/>
    <property type="match status" value="1"/>
</dbReference>
<feature type="domain" description="Lipase" evidence="6">
    <location>
        <begin position="28"/>
        <end position="298"/>
    </location>
</feature>
<organism evidence="7">
    <name type="scientific">Xenopsylla cheopis</name>
    <name type="common">Oriental rat flea</name>
    <name type="synonym">Pulex cheopis</name>
    <dbReference type="NCBI Taxonomy" id="163159"/>
    <lineage>
        <taxon>Eukaryota</taxon>
        <taxon>Metazoa</taxon>
        <taxon>Ecdysozoa</taxon>
        <taxon>Arthropoda</taxon>
        <taxon>Hexapoda</taxon>
        <taxon>Insecta</taxon>
        <taxon>Pterygota</taxon>
        <taxon>Neoptera</taxon>
        <taxon>Endopterygota</taxon>
        <taxon>Siphonaptera</taxon>
        <taxon>Pulicidae</taxon>
        <taxon>Xenopsyllinae</taxon>
        <taxon>Xenopsylla</taxon>
    </lineage>
</organism>
<evidence type="ECO:0000256" key="1">
    <source>
        <dbReference type="ARBA" id="ARBA00004613"/>
    </source>
</evidence>
<dbReference type="Pfam" id="PF00151">
    <property type="entry name" value="Lipase"/>
    <property type="match status" value="1"/>
</dbReference>
<name>A0A6M2DXJ1_XENCH</name>
<evidence type="ECO:0000256" key="3">
    <source>
        <dbReference type="ARBA" id="ARBA00022525"/>
    </source>
</evidence>
<keyword evidence="5" id="KW-0732">Signal</keyword>
<evidence type="ECO:0000313" key="7">
    <source>
        <dbReference type="EMBL" id="NOV50783.1"/>
    </source>
</evidence>
<dbReference type="InterPro" id="IPR033906">
    <property type="entry name" value="Lipase_N"/>
</dbReference>
<dbReference type="PANTHER" id="PTHR11610:SF151">
    <property type="entry name" value="PHOSPHOLIPASE A1 MEMBER A-LIKE PROTEIN"/>
    <property type="match status" value="1"/>
</dbReference>
<dbReference type="SUPFAM" id="SSF53474">
    <property type="entry name" value="alpha/beta-Hydrolases"/>
    <property type="match status" value="1"/>
</dbReference>